<dbReference type="GO" id="GO:0006281">
    <property type="term" value="P:DNA repair"/>
    <property type="evidence" value="ECO:0007669"/>
    <property type="project" value="UniProtKB-UniRule"/>
</dbReference>
<feature type="compositionally biased region" description="Basic and acidic residues" evidence="10">
    <location>
        <begin position="157"/>
        <end position="174"/>
    </location>
</feature>
<proteinExistence type="inferred from homology"/>
<comment type="similarity">
    <text evidence="2 9">Belongs to the SLX4 family.</text>
</comment>
<comment type="PTM">
    <text evidence="9">Phosphorylated in response to DNA damage.</text>
</comment>
<feature type="compositionally biased region" description="Polar residues" evidence="10">
    <location>
        <begin position="1"/>
        <end position="14"/>
    </location>
</feature>
<dbReference type="HAMAP" id="MF_03110">
    <property type="entry name" value="Endonuc_su_Slx4"/>
    <property type="match status" value="1"/>
</dbReference>
<keyword evidence="6 9" id="KW-0234">DNA repair</keyword>
<accession>A0A1V6PMF1</accession>
<feature type="compositionally biased region" description="Low complexity" evidence="10">
    <location>
        <begin position="731"/>
        <end position="747"/>
    </location>
</feature>
<dbReference type="STRING" id="69771.A0A1V6PMF1"/>
<evidence type="ECO:0000256" key="7">
    <source>
        <dbReference type="ARBA" id="ARBA00023242"/>
    </source>
</evidence>
<gene>
    <name evidence="9" type="primary">SLX4</name>
    <name evidence="11" type="ORF">PENDEC_c002G02580</name>
</gene>
<feature type="compositionally biased region" description="Pro residues" evidence="10">
    <location>
        <begin position="38"/>
        <end position="53"/>
    </location>
</feature>
<dbReference type="GO" id="GO:0033557">
    <property type="term" value="C:Slx1-Slx4 complex"/>
    <property type="evidence" value="ECO:0007669"/>
    <property type="project" value="UniProtKB-UniRule"/>
</dbReference>
<dbReference type="InterPro" id="IPR018574">
    <property type="entry name" value="Structure-sp_endonuc_su_Slx4"/>
</dbReference>
<dbReference type="OMA" id="SICCLWK"/>
<feature type="compositionally biased region" description="Low complexity" evidence="10">
    <location>
        <begin position="54"/>
        <end position="63"/>
    </location>
</feature>
<dbReference type="Proteomes" id="UP000191522">
    <property type="component" value="Unassembled WGS sequence"/>
</dbReference>
<evidence type="ECO:0000256" key="8">
    <source>
        <dbReference type="ARBA" id="ARBA00029496"/>
    </source>
</evidence>
<feature type="compositionally biased region" description="Polar residues" evidence="10">
    <location>
        <begin position="540"/>
        <end position="560"/>
    </location>
</feature>
<feature type="region of interest" description="Disordered" evidence="10">
    <location>
        <begin position="710"/>
        <end position="763"/>
    </location>
</feature>
<feature type="region of interest" description="Disordered" evidence="10">
    <location>
        <begin position="596"/>
        <end position="675"/>
    </location>
</feature>
<comment type="subunit">
    <text evidence="9">Forms a heterodimer with SLX1.</text>
</comment>
<protein>
    <recommendedName>
        <fullName evidence="8 9">Structure-specific endonuclease subunit SLX4</fullName>
    </recommendedName>
</protein>
<feature type="region of interest" description="Disordered" evidence="10">
    <location>
        <begin position="498"/>
        <end position="560"/>
    </location>
</feature>
<feature type="compositionally biased region" description="Polar residues" evidence="10">
    <location>
        <begin position="649"/>
        <end position="670"/>
    </location>
</feature>
<evidence type="ECO:0000256" key="1">
    <source>
        <dbReference type="ARBA" id="ARBA00004123"/>
    </source>
</evidence>
<evidence type="ECO:0000256" key="9">
    <source>
        <dbReference type="HAMAP-Rule" id="MF_03110"/>
    </source>
</evidence>
<feature type="compositionally biased region" description="Basic and acidic residues" evidence="10">
    <location>
        <begin position="498"/>
        <end position="516"/>
    </location>
</feature>
<sequence length="848" mass="93415">MTSSRDVIVLSSSPNLPPRTPTNNAVDLGRIFDVSPRPGTPPSLPSPSEPFPLPSRSRFFPTPKLNDDASKTKRRMPKEAAILDPNGKNVPTKPRQRAKKAAKEPKSSALGDLEPDSLDLRVNIIKKAPGPQKGRPRKSAKSKESGNMTLAGKVTKTSREPQAKKPSKVEKGTAEARLSPGDSSREPGSKESNALEKDEDLNLDRAMRRRVDWTPPKETAPREVLVVENDDEFVERHPGNTTSGLRNLSDYNYSGSASETRELPSNAIGGGLTKRRRIELVDPQVYAQTNKVPSNDESSVQEEDSTSSGSNMPKRKPKRQKRFTTLTARMTAQYTANDTEEDLMDDIVPEVGKAKSRRGKTKSKDKSPIFTVLSPEAAAKYLENQDLMFGTCSQLEREDSPHALKEMQQAIRESEGLVAGEGERNTASDVVSRRTGTRNLWSVASRDTEGSLIRAESLDIVDLTDASEVPKTTEIAPAIAKDRTSVTRQEDDWLDLDFGKFDSSSKKKESEPDKRPKPAAKSQSAASAEPVAPVREIQAEMTSSQRASSQQPSMPQYSGFTDAELSTQVASFGFKSVRGRKKMIELLQKCWESKHGSLEIPTSSQKQHETAPAQTVTETTISKPKRKAQSKQSTTVPASKATAKRTELTMISTPKKSTQKASKTGHDTQPSFIDVEEIEDSEEEIFLSPSQVQKRYTEIFSSTTNSIREPSLDILTKSSQRSSPAERKANTAKSSRATKKVTSSVSSKPDKADSSTRGSLPDLSMQITKAVRTQSQSSHPSSHASRIHPTWQEKIVMYDPIVLEDLTTWLNVEGLGLVGEDREVHTGIVREWCESRGICCCWKKNASW</sequence>
<dbReference type="GO" id="GO:0006260">
    <property type="term" value="P:DNA replication"/>
    <property type="evidence" value="ECO:0007669"/>
    <property type="project" value="InterPro"/>
</dbReference>
<feature type="compositionally biased region" description="Basic and acidic residues" evidence="10">
    <location>
        <begin position="183"/>
        <end position="212"/>
    </location>
</feature>
<evidence type="ECO:0000256" key="3">
    <source>
        <dbReference type="ARBA" id="ARBA00022553"/>
    </source>
</evidence>
<keyword evidence="4 9" id="KW-0227">DNA damage</keyword>
<evidence type="ECO:0000313" key="12">
    <source>
        <dbReference type="Proteomes" id="UP000191522"/>
    </source>
</evidence>
<evidence type="ECO:0000256" key="5">
    <source>
        <dbReference type="ARBA" id="ARBA00023172"/>
    </source>
</evidence>
<evidence type="ECO:0000256" key="2">
    <source>
        <dbReference type="ARBA" id="ARBA00006661"/>
    </source>
</evidence>
<reference evidence="12" key="1">
    <citation type="journal article" date="2017" name="Nat. Microbiol.">
        <title>Global analysis of biosynthetic gene clusters reveals vast potential of secondary metabolite production in Penicillium species.</title>
        <authorList>
            <person name="Nielsen J.C."/>
            <person name="Grijseels S."/>
            <person name="Prigent S."/>
            <person name="Ji B."/>
            <person name="Dainat J."/>
            <person name="Nielsen K.F."/>
            <person name="Frisvad J.C."/>
            <person name="Workman M."/>
            <person name="Nielsen J."/>
        </authorList>
    </citation>
    <scope>NUCLEOTIDE SEQUENCE [LARGE SCALE GENOMIC DNA]</scope>
    <source>
        <strain evidence="12">IBT 11843</strain>
    </source>
</reference>
<evidence type="ECO:0000313" key="11">
    <source>
        <dbReference type="EMBL" id="OQD77852.1"/>
    </source>
</evidence>
<comment type="subcellular location">
    <subcellularLocation>
        <location evidence="1 9">Nucleus</location>
    </subcellularLocation>
</comment>
<dbReference type="CDD" id="cd22999">
    <property type="entry name" value="SAP_SLX4"/>
    <property type="match status" value="1"/>
</dbReference>
<keyword evidence="3 9" id="KW-0597">Phosphoprotein</keyword>
<comment type="caution">
    <text evidence="11">The sequence shown here is derived from an EMBL/GenBank/DDBJ whole genome shotgun (WGS) entry which is preliminary data.</text>
</comment>
<keyword evidence="7 9" id="KW-0539">Nucleus</keyword>
<feature type="region of interest" description="Disordered" evidence="10">
    <location>
        <begin position="1"/>
        <end position="328"/>
    </location>
</feature>
<comment type="function">
    <text evidence="9">Regulatory subunit of the SLX1-SLX4 structure-specific endonuclease that resolves DNA secondary structures generated during DNA repair and recombination. Has endonuclease activity towards branched DNA substrates, introducing single-strand cuts in duplex DNA close to junctions with ss-DNA.</text>
</comment>
<keyword evidence="12" id="KW-1185">Reference proteome</keyword>
<dbReference type="Pfam" id="PF09494">
    <property type="entry name" value="Slx4"/>
    <property type="match status" value="1"/>
</dbReference>
<name>A0A1V6PMF1_PENDC</name>
<dbReference type="OrthoDB" id="5349119at2759"/>
<feature type="compositionally biased region" description="Polar residues" evidence="10">
    <location>
        <begin position="612"/>
        <end position="622"/>
    </location>
</feature>
<evidence type="ECO:0000256" key="6">
    <source>
        <dbReference type="ARBA" id="ARBA00023204"/>
    </source>
</evidence>
<feature type="compositionally biased region" description="Polar residues" evidence="10">
    <location>
        <begin position="239"/>
        <end position="258"/>
    </location>
</feature>
<dbReference type="EMBL" id="MDYL01000002">
    <property type="protein sequence ID" value="OQD77852.1"/>
    <property type="molecule type" value="Genomic_DNA"/>
</dbReference>
<feature type="compositionally biased region" description="Polar residues" evidence="10">
    <location>
        <begin position="286"/>
        <end position="298"/>
    </location>
</feature>
<feature type="compositionally biased region" description="Low complexity" evidence="10">
    <location>
        <begin position="519"/>
        <end position="530"/>
    </location>
</feature>
<dbReference type="GO" id="GO:0006310">
    <property type="term" value="P:DNA recombination"/>
    <property type="evidence" value="ECO:0007669"/>
    <property type="project" value="UniProtKB-UniRule"/>
</dbReference>
<evidence type="ECO:0000256" key="10">
    <source>
        <dbReference type="SAM" id="MobiDB-lite"/>
    </source>
</evidence>
<organism evidence="11 12">
    <name type="scientific">Penicillium decumbens</name>
    <dbReference type="NCBI Taxonomy" id="69771"/>
    <lineage>
        <taxon>Eukaryota</taxon>
        <taxon>Fungi</taxon>
        <taxon>Dikarya</taxon>
        <taxon>Ascomycota</taxon>
        <taxon>Pezizomycotina</taxon>
        <taxon>Eurotiomycetes</taxon>
        <taxon>Eurotiomycetidae</taxon>
        <taxon>Eurotiales</taxon>
        <taxon>Aspergillaceae</taxon>
        <taxon>Penicillium</taxon>
    </lineage>
</organism>
<feature type="compositionally biased region" description="Basic residues" evidence="10">
    <location>
        <begin position="313"/>
        <end position="322"/>
    </location>
</feature>
<keyword evidence="5 9" id="KW-0233">DNA recombination</keyword>
<dbReference type="AlphaFoldDB" id="A0A1V6PMF1"/>
<evidence type="ECO:0000256" key="4">
    <source>
        <dbReference type="ARBA" id="ARBA00022763"/>
    </source>
</evidence>
<dbReference type="GO" id="GO:0017108">
    <property type="term" value="F:5'-flap endonuclease activity"/>
    <property type="evidence" value="ECO:0007669"/>
    <property type="project" value="InterPro"/>
</dbReference>
<dbReference type="InterPro" id="IPR027784">
    <property type="entry name" value="Slx4_ascomycetes"/>
</dbReference>